<dbReference type="KEGG" id="mbw:MSBRW_2501"/>
<dbReference type="HOGENOM" id="CLU_1891470_0_0_2"/>
<organism evidence="1 2">
    <name type="scientific">Methanosarcina barkeri str. Wiesmoor</name>
    <dbReference type="NCBI Taxonomy" id="1434109"/>
    <lineage>
        <taxon>Archaea</taxon>
        <taxon>Methanobacteriati</taxon>
        <taxon>Methanobacteriota</taxon>
        <taxon>Stenosarchaea group</taxon>
        <taxon>Methanomicrobia</taxon>
        <taxon>Methanosarcinales</taxon>
        <taxon>Methanosarcinaceae</taxon>
        <taxon>Methanosarcina</taxon>
    </lineage>
</organism>
<accession>A0A0E3QPB8</accession>
<protein>
    <submittedName>
        <fullName evidence="1">Uncharacterized protein</fullName>
    </submittedName>
</protein>
<sequence length="129" mass="14933">MQSDKKFLGLPYLLAEALRSQVYTIDASLRAKISLVALIYTITAAVSEKEGLKEEDKNFLEEIHRDISTIRGTYEPILDDPEYIQIADERRKSIEEALDITRLQLMTIIHKHELITESMIKEIQGSRWQ</sequence>
<reference evidence="1 2" key="1">
    <citation type="submission" date="2014-07" db="EMBL/GenBank/DDBJ databases">
        <title>Methanogenic archaea and the global carbon cycle.</title>
        <authorList>
            <person name="Henriksen J.R."/>
            <person name="Luke J."/>
            <person name="Reinhart S."/>
            <person name="Benedict M.N."/>
            <person name="Youngblut N.D."/>
            <person name="Metcalf M.E."/>
            <person name="Whitaker R.J."/>
            <person name="Metcalf W.W."/>
        </authorList>
    </citation>
    <scope>NUCLEOTIDE SEQUENCE [LARGE SCALE GENOMIC DNA]</scope>
    <source>
        <strain evidence="1 2">Wiesmoor</strain>
    </source>
</reference>
<dbReference type="Proteomes" id="UP000033038">
    <property type="component" value="Chromosome"/>
</dbReference>
<dbReference type="EMBL" id="CP009526">
    <property type="protein sequence ID" value="AKB51754.1"/>
    <property type="molecule type" value="Genomic_DNA"/>
</dbReference>
<gene>
    <name evidence="1" type="ORF">MSBRW_2501</name>
</gene>
<dbReference type="RefSeq" id="WP_011307216.1">
    <property type="nucleotide sequence ID" value="NZ_CP009526.1"/>
</dbReference>
<dbReference type="AlphaFoldDB" id="A0A0E3QPB8"/>
<evidence type="ECO:0000313" key="2">
    <source>
        <dbReference type="Proteomes" id="UP000033038"/>
    </source>
</evidence>
<name>A0A0E3QPB8_METBA</name>
<dbReference type="GeneID" id="24824054"/>
<proteinExistence type="predicted"/>
<evidence type="ECO:0000313" key="1">
    <source>
        <dbReference type="EMBL" id="AKB51754.1"/>
    </source>
</evidence>
<dbReference type="PATRIC" id="fig|1434109.4.peg.3237"/>